<evidence type="ECO:0000313" key="2">
    <source>
        <dbReference type="EMBL" id="CAI9940299.1"/>
    </source>
</evidence>
<reference evidence="2" key="1">
    <citation type="submission" date="2023-06" db="EMBL/GenBank/DDBJ databases">
        <authorList>
            <person name="Kurt Z."/>
        </authorList>
    </citation>
    <scope>NUCLEOTIDE SEQUENCE</scope>
</reference>
<dbReference type="AlphaFoldDB" id="A0AA86U4D0"/>
<proteinExistence type="predicted"/>
<evidence type="ECO:0000313" key="4">
    <source>
        <dbReference type="Proteomes" id="UP001642409"/>
    </source>
</evidence>
<evidence type="ECO:0000256" key="1">
    <source>
        <dbReference type="SAM" id="MobiDB-lite"/>
    </source>
</evidence>
<gene>
    <name evidence="3" type="ORF">HINF_LOCUS25914</name>
    <name evidence="2" type="ORF">HINF_LOCUS27944</name>
</gene>
<reference evidence="3 4" key="2">
    <citation type="submission" date="2024-07" db="EMBL/GenBank/DDBJ databases">
        <authorList>
            <person name="Akdeniz Z."/>
        </authorList>
    </citation>
    <scope>NUCLEOTIDE SEQUENCE [LARGE SCALE GENOMIC DNA]</scope>
</reference>
<dbReference type="EMBL" id="CATOUU010000675">
    <property type="protein sequence ID" value="CAI9940299.1"/>
    <property type="molecule type" value="Genomic_DNA"/>
</dbReference>
<name>A0AA86U4D0_9EUKA</name>
<dbReference type="Proteomes" id="UP001642409">
    <property type="component" value="Unassembled WGS sequence"/>
</dbReference>
<organism evidence="2">
    <name type="scientific">Hexamita inflata</name>
    <dbReference type="NCBI Taxonomy" id="28002"/>
    <lineage>
        <taxon>Eukaryota</taxon>
        <taxon>Metamonada</taxon>
        <taxon>Diplomonadida</taxon>
        <taxon>Hexamitidae</taxon>
        <taxon>Hexamitinae</taxon>
        <taxon>Hexamita</taxon>
    </lineage>
</organism>
<dbReference type="EMBL" id="CAXDID020000078">
    <property type="protein sequence ID" value="CAL6017284.1"/>
    <property type="molecule type" value="Genomic_DNA"/>
</dbReference>
<keyword evidence="4" id="KW-1185">Reference proteome</keyword>
<evidence type="ECO:0000313" key="3">
    <source>
        <dbReference type="EMBL" id="CAL6017284.1"/>
    </source>
</evidence>
<protein>
    <submittedName>
        <fullName evidence="3">Hypothetical_protein</fullName>
    </submittedName>
</protein>
<sequence length="217" mass="25936">MPKQAKQQFTAGMDDKLLKLVGKQMNFIEGGQDANVQMCYQRNKNEGKRLNIDFYWIDKQMKLKSYKSKAKSQCRFLNVLLPNALPEYLPEIQTDVHNFIENNLNENIQEWKDKNQDGRDDYRKKLEDTVKNEFNLNPSDMFSYKKLIDSSRHQIINFMDKEPLKTQPEQEQPQNVVQRDQENDHSYNVSIDSESRSINYYEFYDIQDYQTFEEVCE</sequence>
<feature type="compositionally biased region" description="Low complexity" evidence="1">
    <location>
        <begin position="167"/>
        <end position="178"/>
    </location>
</feature>
<accession>A0AA86U4D0</accession>
<comment type="caution">
    <text evidence="2">The sequence shown here is derived from an EMBL/GenBank/DDBJ whole genome shotgun (WGS) entry which is preliminary data.</text>
</comment>
<feature type="region of interest" description="Disordered" evidence="1">
    <location>
        <begin position="162"/>
        <end position="185"/>
    </location>
</feature>